<dbReference type="EMBL" id="LCAN01000026">
    <property type="protein sequence ID" value="KKR92668.1"/>
    <property type="molecule type" value="Genomic_DNA"/>
</dbReference>
<accession>A0A0G0UVG9</accession>
<keyword evidence="1" id="KW-0812">Transmembrane</keyword>
<evidence type="ECO:0000256" key="1">
    <source>
        <dbReference type="SAM" id="Phobius"/>
    </source>
</evidence>
<dbReference type="AlphaFoldDB" id="A0A0G0UVG9"/>
<organism evidence="2 3">
    <name type="scientific">Candidatus Roizmanbacteria bacterium GW2011_GWA1_41_13</name>
    <dbReference type="NCBI Taxonomy" id="1618474"/>
    <lineage>
        <taxon>Bacteria</taxon>
        <taxon>Candidatus Roizmaniibacteriota</taxon>
    </lineage>
</organism>
<gene>
    <name evidence="2" type="ORF">UU41_C0026G0021</name>
</gene>
<evidence type="ECO:0000313" key="2">
    <source>
        <dbReference type="EMBL" id="KKR92668.1"/>
    </source>
</evidence>
<reference evidence="2 3" key="1">
    <citation type="journal article" date="2015" name="Nature">
        <title>rRNA introns, odd ribosomes, and small enigmatic genomes across a large radiation of phyla.</title>
        <authorList>
            <person name="Brown C.T."/>
            <person name="Hug L.A."/>
            <person name="Thomas B.C."/>
            <person name="Sharon I."/>
            <person name="Castelle C.J."/>
            <person name="Singh A."/>
            <person name="Wilkins M.J."/>
            <person name="Williams K.H."/>
            <person name="Banfield J.F."/>
        </authorList>
    </citation>
    <scope>NUCLEOTIDE SEQUENCE [LARGE SCALE GENOMIC DNA]</scope>
</reference>
<dbReference type="Proteomes" id="UP000034961">
    <property type="component" value="Unassembled WGS sequence"/>
</dbReference>
<protein>
    <submittedName>
        <fullName evidence="2">Uncharacterized protein</fullName>
    </submittedName>
</protein>
<proteinExistence type="predicted"/>
<comment type="caution">
    <text evidence="2">The sequence shown here is derived from an EMBL/GenBank/DDBJ whole genome shotgun (WGS) entry which is preliminary data.</text>
</comment>
<feature type="transmembrane region" description="Helical" evidence="1">
    <location>
        <begin position="7"/>
        <end position="28"/>
    </location>
</feature>
<keyword evidence="1" id="KW-0472">Membrane</keyword>
<keyword evidence="1" id="KW-1133">Transmembrane helix</keyword>
<evidence type="ECO:0000313" key="3">
    <source>
        <dbReference type="Proteomes" id="UP000034961"/>
    </source>
</evidence>
<name>A0A0G0UVG9_9BACT</name>
<sequence length="190" mass="21345">MRKILPIFLWFPTTIGALLVSLMFLVLISKDTHQTGTVIAQEPILSIPAVLGSYHSNIIARDARPEIVAQFLESYSCPLQPYEQYALSFVNTADKYNLDFRLLPAIAMQESNCCKKMPDGSNNCWGYGIYGDQTVHFSSVEEGMDIVGQTLAKNYTTKGLMEPDEIMGKYTPQSKGSWAYGVLYFMNEMK</sequence>